<feature type="region of interest" description="Disordered" evidence="6">
    <location>
        <begin position="135"/>
        <end position="160"/>
    </location>
</feature>
<evidence type="ECO:0000256" key="2">
    <source>
        <dbReference type="ARBA" id="ARBA00004496"/>
    </source>
</evidence>
<dbReference type="InterPro" id="IPR038633">
    <property type="entry name" value="Rpn13/ADRM1_Pru_sf"/>
</dbReference>
<dbReference type="OrthoDB" id="340431at2759"/>
<dbReference type="Gene3D" id="1.10.2020.20">
    <property type="match status" value="1"/>
</dbReference>
<dbReference type="InterPro" id="IPR006773">
    <property type="entry name" value="Rpn13/ADRM1"/>
</dbReference>
<dbReference type="InterPro" id="IPR032368">
    <property type="entry name" value="RPN13_DEUBAD"/>
</dbReference>
<dbReference type="Gene3D" id="2.30.29.70">
    <property type="entry name" value="Proteasomal ubiquitin receptor Rpn13/ADRM1"/>
    <property type="match status" value="1"/>
</dbReference>
<evidence type="ECO:0000259" key="8">
    <source>
        <dbReference type="PROSITE" id="PS51917"/>
    </source>
</evidence>
<evidence type="ECO:0000313" key="9">
    <source>
        <dbReference type="EMBL" id="TPX36566.1"/>
    </source>
</evidence>
<dbReference type="InterPro" id="IPR044868">
    <property type="entry name" value="Rpn13/ADRM1_Pru"/>
</dbReference>
<dbReference type="InterPro" id="IPR038108">
    <property type="entry name" value="RPN13_DEUBAD_sf"/>
</dbReference>
<dbReference type="PROSITE" id="PS51917">
    <property type="entry name" value="PRU"/>
    <property type="match status" value="1"/>
</dbReference>
<sequence length="282" mass="30817">MSLFGTPAQAPSKHLLEIKAGKLIKENNMLKPDVALKGLLYLEQEDDLMHVIFQDRTTKVIVEDLILFPGDAELVKIHARNYVLKWKEISQRVFFWMQEPKEETDAELVAKFNNIINNQSVDVNEDAQIQALLSQTSGGTSSRSAATTAPASGAAPSSKSAQMDQLRSILANIQVPPSEPDLDLSDAITPDLVSGMLSDSHVAQALFPHLPAGAKHTTAELNSVIRSPQFKSALRTLSYAIRSQQLTAAQLGVEGGSNQPLQSVLQLLKIMQERYGSSMQTD</sequence>
<dbReference type="AlphaFoldDB" id="A0A507CEW6"/>
<evidence type="ECO:0000256" key="5">
    <source>
        <dbReference type="ARBA" id="ARBA00023242"/>
    </source>
</evidence>
<comment type="subcellular location">
    <subcellularLocation>
        <location evidence="2">Cytoplasm</location>
    </subcellularLocation>
    <subcellularLocation>
        <location evidence="1">Nucleus</location>
    </subcellularLocation>
</comment>
<keyword evidence="5" id="KW-0539">Nucleus</keyword>
<gene>
    <name evidence="9" type="ORF">SmJEL517_g01236</name>
</gene>
<dbReference type="GeneID" id="42002461"/>
<dbReference type="EMBL" id="QEAO01000004">
    <property type="protein sequence ID" value="TPX36566.1"/>
    <property type="molecule type" value="Genomic_DNA"/>
</dbReference>
<keyword evidence="3" id="KW-0963">Cytoplasm</keyword>
<dbReference type="GO" id="GO:0070628">
    <property type="term" value="F:proteasome binding"/>
    <property type="evidence" value="ECO:0007669"/>
    <property type="project" value="TreeGrafter"/>
</dbReference>
<reference evidence="9 10" key="1">
    <citation type="journal article" date="2019" name="Sci. Rep.">
        <title>Comparative genomics of chytrid fungi reveal insights into the obligate biotrophic and pathogenic lifestyle of Synchytrium endobioticum.</title>
        <authorList>
            <person name="van de Vossenberg B.T.L.H."/>
            <person name="Warris S."/>
            <person name="Nguyen H.D.T."/>
            <person name="van Gent-Pelzer M.P.E."/>
            <person name="Joly D.L."/>
            <person name="van de Geest H.C."/>
            <person name="Bonants P.J.M."/>
            <person name="Smith D.S."/>
            <person name="Levesque C.A."/>
            <person name="van der Lee T.A.J."/>
        </authorList>
    </citation>
    <scope>NUCLEOTIDE SEQUENCE [LARGE SCALE GENOMIC DNA]</scope>
    <source>
        <strain evidence="9 10">JEL517</strain>
    </source>
</reference>
<dbReference type="PROSITE" id="PS51916">
    <property type="entry name" value="DEUBAD"/>
    <property type="match status" value="1"/>
</dbReference>
<dbReference type="Proteomes" id="UP000319731">
    <property type="component" value="Unassembled WGS sequence"/>
</dbReference>
<dbReference type="STRING" id="1806994.A0A507CEW6"/>
<dbReference type="PANTHER" id="PTHR12225">
    <property type="entry name" value="ADHESION REGULATING MOLECULE 1 110 KDA CELL MEMBRANE GLYCOPROTEIN"/>
    <property type="match status" value="1"/>
</dbReference>
<dbReference type="PANTHER" id="PTHR12225:SF0">
    <property type="entry name" value="PROTEASOMAL UBIQUITIN RECEPTOR ADRM1"/>
    <property type="match status" value="1"/>
</dbReference>
<dbReference type="InterPro" id="IPR044867">
    <property type="entry name" value="DEUBAD_dom"/>
</dbReference>
<accession>A0A507CEW6</accession>
<feature type="domain" description="Pru" evidence="8">
    <location>
        <begin position="10"/>
        <end position="119"/>
    </location>
</feature>
<evidence type="ECO:0000256" key="3">
    <source>
        <dbReference type="ARBA" id="ARBA00022490"/>
    </source>
</evidence>
<dbReference type="Pfam" id="PF04683">
    <property type="entry name" value="Rpn13_ADRM1_Pru"/>
    <property type="match status" value="1"/>
</dbReference>
<evidence type="ECO:0000256" key="6">
    <source>
        <dbReference type="SAM" id="MobiDB-lite"/>
    </source>
</evidence>
<dbReference type="RefSeq" id="XP_031026780.1">
    <property type="nucleotide sequence ID" value="XM_031167164.1"/>
</dbReference>
<proteinExistence type="predicted"/>
<comment type="caution">
    <text evidence="9">The sequence shown here is derived from an EMBL/GenBank/DDBJ whole genome shotgun (WGS) entry which is preliminary data.</text>
</comment>
<dbReference type="GO" id="GO:0005737">
    <property type="term" value="C:cytoplasm"/>
    <property type="evidence" value="ECO:0007669"/>
    <property type="project" value="UniProtKB-SubCell"/>
</dbReference>
<feature type="domain" description="DEUBAD" evidence="7">
    <location>
        <begin position="174"/>
        <end position="281"/>
    </location>
</feature>
<keyword evidence="4" id="KW-0647">Proteasome</keyword>
<evidence type="ECO:0000256" key="1">
    <source>
        <dbReference type="ARBA" id="ARBA00004123"/>
    </source>
</evidence>
<dbReference type="GO" id="GO:0008541">
    <property type="term" value="C:proteasome regulatory particle, lid subcomplex"/>
    <property type="evidence" value="ECO:0007669"/>
    <property type="project" value="TreeGrafter"/>
</dbReference>
<dbReference type="GO" id="GO:0005634">
    <property type="term" value="C:nucleus"/>
    <property type="evidence" value="ECO:0007669"/>
    <property type="project" value="UniProtKB-SubCell"/>
</dbReference>
<protein>
    <submittedName>
        <fullName evidence="9">Uncharacterized protein</fullName>
    </submittedName>
</protein>
<organism evidence="9 10">
    <name type="scientific">Synchytrium microbalum</name>
    <dbReference type="NCBI Taxonomy" id="1806994"/>
    <lineage>
        <taxon>Eukaryota</taxon>
        <taxon>Fungi</taxon>
        <taxon>Fungi incertae sedis</taxon>
        <taxon>Chytridiomycota</taxon>
        <taxon>Chytridiomycota incertae sedis</taxon>
        <taxon>Chytridiomycetes</taxon>
        <taxon>Synchytriales</taxon>
        <taxon>Synchytriaceae</taxon>
        <taxon>Synchytrium</taxon>
    </lineage>
</organism>
<keyword evidence="10" id="KW-1185">Reference proteome</keyword>
<dbReference type="GO" id="GO:0061133">
    <property type="term" value="F:endopeptidase activator activity"/>
    <property type="evidence" value="ECO:0007669"/>
    <property type="project" value="TreeGrafter"/>
</dbReference>
<evidence type="ECO:0000259" key="7">
    <source>
        <dbReference type="PROSITE" id="PS51916"/>
    </source>
</evidence>
<evidence type="ECO:0000313" key="10">
    <source>
        <dbReference type="Proteomes" id="UP000319731"/>
    </source>
</evidence>
<dbReference type="Pfam" id="PF16550">
    <property type="entry name" value="RPN13_C"/>
    <property type="match status" value="1"/>
</dbReference>
<name>A0A507CEW6_9FUNG</name>
<evidence type="ECO:0000256" key="4">
    <source>
        <dbReference type="ARBA" id="ARBA00022942"/>
    </source>
</evidence>